<comment type="similarity">
    <text evidence="2">Belongs to the autoinducer-2 exporter (AI-2E) (TC 2.A.86) family.</text>
</comment>
<evidence type="ECO:0000256" key="6">
    <source>
        <dbReference type="ARBA" id="ARBA00022989"/>
    </source>
</evidence>
<keyword evidence="6 8" id="KW-1133">Transmembrane helix</keyword>
<name>A0A9X0QWY5_9PROT</name>
<evidence type="ECO:0000256" key="8">
    <source>
        <dbReference type="SAM" id="Phobius"/>
    </source>
</evidence>
<feature type="transmembrane region" description="Helical" evidence="8">
    <location>
        <begin position="34"/>
        <end position="52"/>
    </location>
</feature>
<protein>
    <submittedName>
        <fullName evidence="9">AI-2E family transporter</fullName>
    </submittedName>
</protein>
<proteinExistence type="inferred from homology"/>
<keyword evidence="3" id="KW-0813">Transport</keyword>
<evidence type="ECO:0000256" key="2">
    <source>
        <dbReference type="ARBA" id="ARBA00009773"/>
    </source>
</evidence>
<keyword evidence="10" id="KW-1185">Reference proteome</keyword>
<gene>
    <name evidence="9" type="ORF">H7965_09150</name>
</gene>
<dbReference type="RefSeq" id="WP_186770271.1">
    <property type="nucleotide sequence ID" value="NZ_JACOMF010000008.1"/>
</dbReference>
<feature type="transmembrane region" description="Helical" evidence="8">
    <location>
        <begin position="240"/>
        <end position="268"/>
    </location>
</feature>
<evidence type="ECO:0000256" key="1">
    <source>
        <dbReference type="ARBA" id="ARBA00004651"/>
    </source>
</evidence>
<feature type="transmembrane region" description="Helical" evidence="8">
    <location>
        <begin position="314"/>
        <end position="340"/>
    </location>
</feature>
<dbReference type="PANTHER" id="PTHR21716:SF67">
    <property type="entry name" value="TRANSPORT PROTEIN YDIK-RELATED"/>
    <property type="match status" value="1"/>
</dbReference>
<feature type="transmembrane region" description="Helical" evidence="8">
    <location>
        <begin position="64"/>
        <end position="83"/>
    </location>
</feature>
<evidence type="ECO:0000313" key="9">
    <source>
        <dbReference type="EMBL" id="MBC4015494.1"/>
    </source>
</evidence>
<evidence type="ECO:0000313" key="10">
    <source>
        <dbReference type="Proteomes" id="UP000600101"/>
    </source>
</evidence>
<dbReference type="Pfam" id="PF01594">
    <property type="entry name" value="AI-2E_transport"/>
    <property type="match status" value="1"/>
</dbReference>
<comment type="subcellular location">
    <subcellularLocation>
        <location evidence="1">Cell membrane</location>
        <topology evidence="1">Multi-pass membrane protein</topology>
    </subcellularLocation>
</comment>
<keyword evidence="5 8" id="KW-0812">Transmembrane</keyword>
<feature type="transmembrane region" description="Helical" evidence="8">
    <location>
        <begin position="275"/>
        <end position="294"/>
    </location>
</feature>
<sequence length="366" mass="38469">MQTESSTAARLLGLIAVLALTIACLMVLRPFLSALLWAAILVFSTWPGFRFLRERTGMSNGLAALVMVLVEFLLIGVPLVLATPTRREEVEGLRGSVEALLTQGMPGLGDWLGRLPLVGSYLPEYLGQIDFGFSAITDLLKPYAGTLAQGLLSVLLAVLSGLAEVLLAIFLAFFFYRDGPAIAKCSEAALHRLAGDRSRRLMVLVGDVTRGVVYGLLGTAVVQGLMTAFGLWISGVPQPVLLGVIAGVISILPAGAPLVWIPATLWLFSQGETGWAIFLGLYGTFGISSADNVIRPWLISRGADLPLLLTLLGALGGVLAFGFLGLFLGPVLLAVGFTLLKDWAADGLTADSEVRAGPSAPSGPAV</sequence>
<keyword evidence="7 8" id="KW-0472">Membrane</keyword>
<accession>A0A9X0QWY5</accession>
<dbReference type="GO" id="GO:0005886">
    <property type="term" value="C:plasma membrane"/>
    <property type="evidence" value="ECO:0007669"/>
    <property type="project" value="UniProtKB-SubCell"/>
</dbReference>
<feature type="transmembrane region" description="Helical" evidence="8">
    <location>
        <begin position="151"/>
        <end position="176"/>
    </location>
</feature>
<dbReference type="EMBL" id="JACOMF010000008">
    <property type="protein sequence ID" value="MBC4015494.1"/>
    <property type="molecule type" value="Genomic_DNA"/>
</dbReference>
<evidence type="ECO:0000256" key="4">
    <source>
        <dbReference type="ARBA" id="ARBA00022475"/>
    </source>
</evidence>
<reference evidence="9" key="1">
    <citation type="submission" date="2020-08" db="EMBL/GenBank/DDBJ databases">
        <authorList>
            <person name="Hu Y."/>
            <person name="Nguyen S.V."/>
            <person name="Li F."/>
            <person name="Fanning S."/>
        </authorList>
    </citation>
    <scope>NUCLEOTIDE SEQUENCE</scope>
    <source>
        <strain evidence="9">SYSU D8009</strain>
    </source>
</reference>
<dbReference type="InterPro" id="IPR002549">
    <property type="entry name" value="AI-2E-like"/>
</dbReference>
<dbReference type="Proteomes" id="UP000600101">
    <property type="component" value="Unassembled WGS sequence"/>
</dbReference>
<dbReference type="PANTHER" id="PTHR21716">
    <property type="entry name" value="TRANSMEMBRANE PROTEIN"/>
    <property type="match status" value="1"/>
</dbReference>
<dbReference type="AlphaFoldDB" id="A0A9X0QWY5"/>
<comment type="caution">
    <text evidence="9">The sequence shown here is derived from an EMBL/GenBank/DDBJ whole genome shotgun (WGS) entry which is preliminary data.</text>
</comment>
<organism evidence="9 10">
    <name type="scientific">Siccirubricoccus deserti</name>
    <dbReference type="NCBI Taxonomy" id="2013562"/>
    <lineage>
        <taxon>Bacteria</taxon>
        <taxon>Pseudomonadati</taxon>
        <taxon>Pseudomonadota</taxon>
        <taxon>Alphaproteobacteria</taxon>
        <taxon>Acetobacterales</taxon>
        <taxon>Roseomonadaceae</taxon>
        <taxon>Siccirubricoccus</taxon>
    </lineage>
</organism>
<feature type="transmembrane region" description="Helical" evidence="8">
    <location>
        <begin position="212"/>
        <end position="234"/>
    </location>
</feature>
<evidence type="ECO:0000256" key="3">
    <source>
        <dbReference type="ARBA" id="ARBA00022448"/>
    </source>
</evidence>
<keyword evidence="4" id="KW-1003">Cell membrane</keyword>
<evidence type="ECO:0000256" key="7">
    <source>
        <dbReference type="ARBA" id="ARBA00023136"/>
    </source>
</evidence>
<evidence type="ECO:0000256" key="5">
    <source>
        <dbReference type="ARBA" id="ARBA00022692"/>
    </source>
</evidence>